<dbReference type="EMBL" id="VSRR010032964">
    <property type="protein sequence ID" value="MPC71488.1"/>
    <property type="molecule type" value="Genomic_DNA"/>
</dbReference>
<evidence type="ECO:0000313" key="1">
    <source>
        <dbReference type="EMBL" id="MPC71488.1"/>
    </source>
</evidence>
<keyword evidence="2" id="KW-1185">Reference proteome</keyword>
<accession>A0A5B7HS22</accession>
<comment type="caution">
    <text evidence="1">The sequence shown here is derived from an EMBL/GenBank/DDBJ whole genome shotgun (WGS) entry which is preliminary data.</text>
</comment>
<protein>
    <submittedName>
        <fullName evidence="1">Uncharacterized protein</fullName>
    </submittedName>
</protein>
<dbReference type="Proteomes" id="UP000324222">
    <property type="component" value="Unassembled WGS sequence"/>
</dbReference>
<reference evidence="1 2" key="1">
    <citation type="submission" date="2019-05" db="EMBL/GenBank/DDBJ databases">
        <title>Another draft genome of Portunus trituberculatus and its Hox gene families provides insights of decapod evolution.</title>
        <authorList>
            <person name="Jeong J.-H."/>
            <person name="Song I."/>
            <person name="Kim S."/>
            <person name="Choi T."/>
            <person name="Kim D."/>
            <person name="Ryu S."/>
            <person name="Kim W."/>
        </authorList>
    </citation>
    <scope>NUCLEOTIDE SEQUENCE [LARGE SCALE GENOMIC DNA]</scope>
    <source>
        <tissue evidence="1">Muscle</tissue>
    </source>
</reference>
<evidence type="ECO:0000313" key="2">
    <source>
        <dbReference type="Proteomes" id="UP000324222"/>
    </source>
</evidence>
<organism evidence="1 2">
    <name type="scientific">Portunus trituberculatus</name>
    <name type="common">Swimming crab</name>
    <name type="synonym">Neptunus trituberculatus</name>
    <dbReference type="NCBI Taxonomy" id="210409"/>
    <lineage>
        <taxon>Eukaryota</taxon>
        <taxon>Metazoa</taxon>
        <taxon>Ecdysozoa</taxon>
        <taxon>Arthropoda</taxon>
        <taxon>Crustacea</taxon>
        <taxon>Multicrustacea</taxon>
        <taxon>Malacostraca</taxon>
        <taxon>Eumalacostraca</taxon>
        <taxon>Eucarida</taxon>
        <taxon>Decapoda</taxon>
        <taxon>Pleocyemata</taxon>
        <taxon>Brachyura</taxon>
        <taxon>Eubrachyura</taxon>
        <taxon>Portunoidea</taxon>
        <taxon>Portunidae</taxon>
        <taxon>Portuninae</taxon>
        <taxon>Portunus</taxon>
    </lineage>
</organism>
<sequence>MDKIAVLIKPVKRTPTAAATGATAAAAAAVANKSGLLTRFTLKFMTGCLLMPRRLMCQSASEWWRCLGGARVPECQHGLDITATPVVREVDEWREGTGTGLGKHRLVGDVGNVFDSCCLHL</sequence>
<gene>
    <name evidence="1" type="ORF">E2C01_065766</name>
</gene>
<name>A0A5B7HS22_PORTR</name>
<proteinExistence type="predicted"/>
<dbReference type="AlphaFoldDB" id="A0A5B7HS22"/>